<sequence>MAPGLLLIYLLIGTVSLQVHTFTPPKRASLSYFKRAEQPSPQPFLDSPLRDDLEKRASLSYFKRAIPPLKRASLSYFKRGHSAFDREEDFEEPYYVYNMGDFAILAKTVLALATSEAKAICEHAAETDRSADQNRSIPASESQPSISSVDSLFLPLNSLLPRMQTAFSTPDSKVSPLIKQTFGQDYCTNLEKIALEELSAECYRLIQLNQDKTQWSAKHQLAHATECTMLPVIRKKHFTRIPISNTHYRNGREKRTHVYIKRRTVKVIYEAHVRSVTWVRHANQLRLGHAAPATSVNSIPLDMSFDRFVLPSTNVLPIQTDKAPVECTCTPRRWSSHNPKPFAAMQFLFWKTSRFMSSSCSFPSEAVSNQPDQMILVILASNGA</sequence>
<keyword evidence="1" id="KW-0732">Signal</keyword>
<name>G7Y7C2_CLOSI</name>
<dbReference type="Proteomes" id="UP000008909">
    <property type="component" value="Unassembled WGS sequence"/>
</dbReference>
<reference evidence="2" key="1">
    <citation type="journal article" date="2011" name="Genome Biol.">
        <title>The draft genome of the carcinogenic human liver fluke Clonorchis sinensis.</title>
        <authorList>
            <person name="Wang X."/>
            <person name="Chen W."/>
            <person name="Huang Y."/>
            <person name="Sun J."/>
            <person name="Men J."/>
            <person name="Liu H."/>
            <person name="Luo F."/>
            <person name="Guo L."/>
            <person name="Lv X."/>
            <person name="Deng C."/>
            <person name="Zhou C."/>
            <person name="Fan Y."/>
            <person name="Li X."/>
            <person name="Huang L."/>
            <person name="Hu Y."/>
            <person name="Liang C."/>
            <person name="Hu X."/>
            <person name="Xu J."/>
            <person name="Yu X."/>
        </authorList>
    </citation>
    <scope>NUCLEOTIDE SEQUENCE [LARGE SCALE GENOMIC DNA]</scope>
    <source>
        <strain evidence="2">Henan</strain>
    </source>
</reference>
<feature type="signal peptide" evidence="1">
    <location>
        <begin position="1"/>
        <end position="21"/>
    </location>
</feature>
<feature type="chain" id="PRO_5003506328" evidence="1">
    <location>
        <begin position="22"/>
        <end position="384"/>
    </location>
</feature>
<dbReference type="AlphaFoldDB" id="G7Y7C2"/>
<gene>
    <name evidence="2" type="ORF">CLF_102121</name>
</gene>
<protein>
    <submittedName>
        <fullName evidence="2">Uncharacterized protein</fullName>
    </submittedName>
</protein>
<reference key="2">
    <citation type="submission" date="2011-10" db="EMBL/GenBank/DDBJ databases">
        <title>The genome and transcriptome sequence of Clonorchis sinensis provide insights into the carcinogenic liver fluke.</title>
        <authorList>
            <person name="Wang X."/>
            <person name="Huang Y."/>
            <person name="Chen W."/>
            <person name="Liu H."/>
            <person name="Guo L."/>
            <person name="Chen Y."/>
            <person name="Luo F."/>
            <person name="Zhou W."/>
            <person name="Sun J."/>
            <person name="Mao Q."/>
            <person name="Liang P."/>
            <person name="Zhou C."/>
            <person name="Tian Y."/>
            <person name="Men J."/>
            <person name="Lv X."/>
            <person name="Huang L."/>
            <person name="Zhou J."/>
            <person name="Hu Y."/>
            <person name="Li R."/>
            <person name="Zhang F."/>
            <person name="Lei H."/>
            <person name="Li X."/>
            <person name="Hu X."/>
            <person name="Liang C."/>
            <person name="Xu J."/>
            <person name="Wu Z."/>
            <person name="Yu X."/>
        </authorList>
    </citation>
    <scope>NUCLEOTIDE SEQUENCE</scope>
    <source>
        <strain>Henan</strain>
    </source>
</reference>
<accession>G7Y7C2</accession>
<organism evidence="2 3">
    <name type="scientific">Clonorchis sinensis</name>
    <name type="common">Chinese liver fluke</name>
    <dbReference type="NCBI Taxonomy" id="79923"/>
    <lineage>
        <taxon>Eukaryota</taxon>
        <taxon>Metazoa</taxon>
        <taxon>Spiralia</taxon>
        <taxon>Lophotrochozoa</taxon>
        <taxon>Platyhelminthes</taxon>
        <taxon>Trematoda</taxon>
        <taxon>Digenea</taxon>
        <taxon>Opisthorchiida</taxon>
        <taxon>Opisthorchiata</taxon>
        <taxon>Opisthorchiidae</taxon>
        <taxon>Clonorchis</taxon>
    </lineage>
</organism>
<evidence type="ECO:0000313" key="3">
    <source>
        <dbReference type="Proteomes" id="UP000008909"/>
    </source>
</evidence>
<evidence type="ECO:0000313" key="2">
    <source>
        <dbReference type="EMBL" id="GAA48857.1"/>
    </source>
</evidence>
<evidence type="ECO:0000256" key="1">
    <source>
        <dbReference type="SAM" id="SignalP"/>
    </source>
</evidence>
<keyword evidence="3" id="KW-1185">Reference proteome</keyword>
<dbReference type="EMBL" id="DF142914">
    <property type="protein sequence ID" value="GAA48857.1"/>
    <property type="molecule type" value="Genomic_DNA"/>
</dbReference>
<proteinExistence type="predicted"/>